<protein>
    <recommendedName>
        <fullName evidence="3">Remorin C-terminal domain-containing protein</fullName>
    </recommendedName>
</protein>
<evidence type="ECO:0000313" key="4">
    <source>
        <dbReference type="EMBL" id="CAK9312248.1"/>
    </source>
</evidence>
<evidence type="ECO:0000259" key="3">
    <source>
        <dbReference type="Pfam" id="PF03763"/>
    </source>
</evidence>
<accession>A0ABP0XZW6</accession>
<evidence type="ECO:0000256" key="1">
    <source>
        <dbReference type="ARBA" id="ARBA00005711"/>
    </source>
</evidence>
<feature type="region of interest" description="Disordered" evidence="2">
    <location>
        <begin position="122"/>
        <end position="141"/>
    </location>
</feature>
<proteinExistence type="inferred from homology"/>
<feature type="domain" description="Remorin C-terminal" evidence="3">
    <location>
        <begin position="162"/>
        <end position="263"/>
    </location>
</feature>
<comment type="similarity">
    <text evidence="1">Belongs to the remorin family.</text>
</comment>
<name>A0ABP0XZW6_9ROSI</name>
<sequence>MEALISQKRVSFSDSGQYKKDASIKPRDGIPQKKTRSFKEDKKESKMLQWHFSNQMNEDYDSRDIEFATAVASVAFAIRSQEETDLQYQKKKRENLEASITKVKSRKDDTAALAHSITRRLSNKETTNPGQSSIKKPMGQEKIKESVTGIPIPPPRRSLVPTKADVWERNKMEKISKRYQKIKASILAWENEKKMHAKLHMEKKKVELERQKALFLQYYQENIARIDQIAGGAMAQLEEKRKKEENKARKTANRIRSTGRLPVTCFCFQYH</sequence>
<dbReference type="PANTHER" id="PTHR31471">
    <property type="entry name" value="OS02G0116800 PROTEIN"/>
    <property type="match status" value="1"/>
</dbReference>
<feature type="region of interest" description="Disordered" evidence="2">
    <location>
        <begin position="1"/>
        <end position="44"/>
    </location>
</feature>
<dbReference type="Proteomes" id="UP001642487">
    <property type="component" value="Chromosome 10"/>
</dbReference>
<reference evidence="4 5" key="1">
    <citation type="submission" date="2024-03" db="EMBL/GenBank/DDBJ databases">
        <authorList>
            <person name="Gkanogiannis A."/>
            <person name="Becerra Lopez-Lavalle L."/>
        </authorList>
    </citation>
    <scope>NUCLEOTIDE SEQUENCE [LARGE SCALE GENOMIC DNA]</scope>
</reference>
<keyword evidence="5" id="KW-1185">Reference proteome</keyword>
<feature type="compositionally biased region" description="Basic and acidic residues" evidence="2">
    <location>
        <begin position="17"/>
        <end position="44"/>
    </location>
</feature>
<dbReference type="PANTHER" id="PTHR31471:SF5">
    <property type="entry name" value="GB|AAD39278.1"/>
    <property type="match status" value="1"/>
</dbReference>
<gene>
    <name evidence="4" type="ORF">CITCOLO1_LOCUS3932</name>
</gene>
<organism evidence="4 5">
    <name type="scientific">Citrullus colocynthis</name>
    <name type="common">colocynth</name>
    <dbReference type="NCBI Taxonomy" id="252529"/>
    <lineage>
        <taxon>Eukaryota</taxon>
        <taxon>Viridiplantae</taxon>
        <taxon>Streptophyta</taxon>
        <taxon>Embryophyta</taxon>
        <taxon>Tracheophyta</taxon>
        <taxon>Spermatophyta</taxon>
        <taxon>Magnoliopsida</taxon>
        <taxon>eudicotyledons</taxon>
        <taxon>Gunneridae</taxon>
        <taxon>Pentapetalae</taxon>
        <taxon>rosids</taxon>
        <taxon>fabids</taxon>
        <taxon>Cucurbitales</taxon>
        <taxon>Cucurbitaceae</taxon>
        <taxon>Benincaseae</taxon>
        <taxon>Citrullus</taxon>
    </lineage>
</organism>
<dbReference type="EMBL" id="OZ021744">
    <property type="protein sequence ID" value="CAK9312248.1"/>
    <property type="molecule type" value="Genomic_DNA"/>
</dbReference>
<feature type="compositionally biased region" description="Polar residues" evidence="2">
    <location>
        <begin position="124"/>
        <end position="134"/>
    </location>
</feature>
<dbReference type="InterPro" id="IPR005516">
    <property type="entry name" value="Remorin_C"/>
</dbReference>
<dbReference type="Pfam" id="PF03763">
    <property type="entry name" value="Remorin_C"/>
    <property type="match status" value="1"/>
</dbReference>
<evidence type="ECO:0000313" key="5">
    <source>
        <dbReference type="Proteomes" id="UP001642487"/>
    </source>
</evidence>
<evidence type="ECO:0000256" key="2">
    <source>
        <dbReference type="SAM" id="MobiDB-lite"/>
    </source>
</evidence>